<organism evidence="1 2">
    <name type="scientific">Rhabditophanes sp. KR3021</name>
    <dbReference type="NCBI Taxonomy" id="114890"/>
    <lineage>
        <taxon>Eukaryota</taxon>
        <taxon>Metazoa</taxon>
        <taxon>Ecdysozoa</taxon>
        <taxon>Nematoda</taxon>
        <taxon>Chromadorea</taxon>
        <taxon>Rhabditida</taxon>
        <taxon>Tylenchina</taxon>
        <taxon>Panagrolaimomorpha</taxon>
        <taxon>Strongyloidoidea</taxon>
        <taxon>Alloionematidae</taxon>
        <taxon>Rhabditophanes</taxon>
    </lineage>
</organism>
<reference evidence="2" key="1">
    <citation type="submission" date="2016-11" db="UniProtKB">
        <authorList>
            <consortium name="WormBaseParasite"/>
        </authorList>
    </citation>
    <scope>IDENTIFICATION</scope>
    <source>
        <strain evidence="2">KR3021</strain>
    </source>
</reference>
<dbReference type="WBParaSite" id="RSKR_0001188100.1">
    <property type="protein sequence ID" value="RSKR_0001188100.1"/>
    <property type="gene ID" value="RSKR_0001188100"/>
</dbReference>
<proteinExistence type="predicted"/>
<protein>
    <submittedName>
        <fullName evidence="2">RNI-like protein</fullName>
    </submittedName>
</protein>
<name>A0AC35UI99_9BILA</name>
<sequence length="329" mass="38249">MQNDEYDYEKENFMESILTICFQKATNVEKLKLSLEEDLSYNHKILSKLIGGFKSKSLKTIHLNSSHFTYSITKLFESAPSFKSSLKENVANFEHIHVDVYVDGYNKCLLDNLASLFKSSSAKDFDIFIIHMHFSSIKGMLDYNNIFSDIHSSQIKLVFSGVKLNRKCYKEFMNTPNAEELIQNLYFNNYPNLHEIMKIILDLGIYEKIKRMFFNFLNFDDLTDENVTFITASFKHLSNLEEVNISSYLVLEDDILKAKKFILSFPNAIQRLKLSECDFDITDMGHKLAKAYPNLKKLDIKSSEKVDFDPNYFMGFQNIVIIKMDCVGK</sequence>
<accession>A0AC35UI99</accession>
<evidence type="ECO:0000313" key="2">
    <source>
        <dbReference type="WBParaSite" id="RSKR_0001188100.1"/>
    </source>
</evidence>
<evidence type="ECO:0000313" key="1">
    <source>
        <dbReference type="Proteomes" id="UP000095286"/>
    </source>
</evidence>
<dbReference type="Proteomes" id="UP000095286">
    <property type="component" value="Unplaced"/>
</dbReference>